<dbReference type="AlphaFoldDB" id="A0A0L0V9K2"/>
<gene>
    <name evidence="3" type="ORF">PSTG_10753</name>
</gene>
<dbReference type="Proteomes" id="UP000054564">
    <property type="component" value="Unassembled WGS sequence"/>
</dbReference>
<accession>A0A0L0V9K2</accession>
<evidence type="ECO:0000256" key="1">
    <source>
        <dbReference type="SAM" id="MobiDB-lite"/>
    </source>
</evidence>
<dbReference type="EMBL" id="AJIL01000089">
    <property type="protein sequence ID" value="KNE95955.1"/>
    <property type="molecule type" value="Genomic_DNA"/>
</dbReference>
<evidence type="ECO:0000313" key="4">
    <source>
        <dbReference type="Proteomes" id="UP000054564"/>
    </source>
</evidence>
<feature type="signal peptide" evidence="2">
    <location>
        <begin position="1"/>
        <end position="22"/>
    </location>
</feature>
<protein>
    <submittedName>
        <fullName evidence="3">Uncharacterized protein</fullName>
    </submittedName>
</protein>
<evidence type="ECO:0000313" key="3">
    <source>
        <dbReference type="EMBL" id="KNE95955.1"/>
    </source>
</evidence>
<name>A0A0L0V9K2_9BASI</name>
<feature type="chain" id="PRO_5005549798" evidence="2">
    <location>
        <begin position="23"/>
        <end position="200"/>
    </location>
</feature>
<organism evidence="3 4">
    <name type="scientific">Puccinia striiformis f. sp. tritici PST-78</name>
    <dbReference type="NCBI Taxonomy" id="1165861"/>
    <lineage>
        <taxon>Eukaryota</taxon>
        <taxon>Fungi</taxon>
        <taxon>Dikarya</taxon>
        <taxon>Basidiomycota</taxon>
        <taxon>Pucciniomycotina</taxon>
        <taxon>Pucciniomycetes</taxon>
        <taxon>Pucciniales</taxon>
        <taxon>Pucciniaceae</taxon>
        <taxon>Puccinia</taxon>
    </lineage>
</organism>
<reference evidence="4" key="1">
    <citation type="submission" date="2014-03" db="EMBL/GenBank/DDBJ databases">
        <title>The Genome Sequence of Puccinia striiformis f. sp. tritici PST-78.</title>
        <authorList>
            <consortium name="The Broad Institute Genome Sequencing Platform"/>
            <person name="Cuomo C."/>
            <person name="Hulbert S."/>
            <person name="Chen X."/>
            <person name="Walker B."/>
            <person name="Young S.K."/>
            <person name="Zeng Q."/>
            <person name="Gargeya S."/>
            <person name="Fitzgerald M."/>
            <person name="Haas B."/>
            <person name="Abouelleil A."/>
            <person name="Alvarado L."/>
            <person name="Arachchi H.M."/>
            <person name="Berlin A.M."/>
            <person name="Chapman S.B."/>
            <person name="Goldberg J."/>
            <person name="Griggs A."/>
            <person name="Gujja S."/>
            <person name="Hansen M."/>
            <person name="Howarth C."/>
            <person name="Imamovic A."/>
            <person name="Larimer J."/>
            <person name="McCowan C."/>
            <person name="Montmayeur A."/>
            <person name="Murphy C."/>
            <person name="Neiman D."/>
            <person name="Pearson M."/>
            <person name="Priest M."/>
            <person name="Roberts A."/>
            <person name="Saif S."/>
            <person name="Shea T."/>
            <person name="Sisk P."/>
            <person name="Sykes S."/>
            <person name="Wortman J."/>
            <person name="Nusbaum C."/>
            <person name="Birren B."/>
        </authorList>
    </citation>
    <scope>NUCLEOTIDE SEQUENCE [LARGE SCALE GENOMIC DNA]</scope>
    <source>
        <strain evidence="4">race PST-78</strain>
    </source>
</reference>
<keyword evidence="2" id="KW-0732">Signal</keyword>
<proteinExistence type="predicted"/>
<evidence type="ECO:0000256" key="2">
    <source>
        <dbReference type="SAM" id="SignalP"/>
    </source>
</evidence>
<comment type="caution">
    <text evidence="3">The sequence shown here is derived from an EMBL/GenBank/DDBJ whole genome shotgun (WGS) entry which is preliminary data.</text>
</comment>
<sequence length="200" mass="22580">MVDAAAYLIVGLLAFGSTTVSSSPTSIGGWFYHDHIIQPQDYYDANHPQEYKEVVGHQFTSDVIGLPCTSEVDINKNNEVWTSNPFPSDCECLVFYGKQSILPEPIHGNPMPLPPLSARRSMYRVGTKRVEPVKYFRGNLPPRNSRQAPQTITIRYRTWSSNLLDGFTQEAEREATKIAEEPSNRLDPLKRKAQGEPDRL</sequence>
<keyword evidence="4" id="KW-1185">Reference proteome</keyword>
<feature type="region of interest" description="Disordered" evidence="1">
    <location>
        <begin position="173"/>
        <end position="200"/>
    </location>
</feature>